<dbReference type="OrthoDB" id="78947at2759"/>
<dbReference type="PANTHER" id="PTHR12452">
    <property type="entry name" value="42-9-9 PROTEIN-RELATED"/>
    <property type="match status" value="1"/>
</dbReference>
<dbReference type="InterPro" id="IPR010357">
    <property type="entry name" value="TXNDC17_dom"/>
</dbReference>
<feature type="domain" description="Thioredoxin" evidence="2">
    <location>
        <begin position="23"/>
        <end position="121"/>
    </location>
</feature>
<evidence type="ECO:0000259" key="2">
    <source>
        <dbReference type="Pfam" id="PF06110"/>
    </source>
</evidence>
<dbReference type="GO" id="GO:0047134">
    <property type="term" value="F:protein-disulfide reductase [NAD(P)H] activity"/>
    <property type="evidence" value="ECO:0007669"/>
    <property type="project" value="InterPro"/>
</dbReference>
<dbReference type="SUPFAM" id="SSF52833">
    <property type="entry name" value="Thioredoxin-like"/>
    <property type="match status" value="1"/>
</dbReference>
<dbReference type="PANTHER" id="PTHR12452:SF0">
    <property type="entry name" value="THIOREDOXIN DOMAIN-CONTAINING PROTEIN 17"/>
    <property type="match status" value="1"/>
</dbReference>
<comment type="similarity">
    <text evidence="1">Belongs to the thioredoxin family.</text>
</comment>
<dbReference type="GO" id="GO:0005829">
    <property type="term" value="C:cytosol"/>
    <property type="evidence" value="ECO:0007669"/>
    <property type="project" value="TreeGrafter"/>
</dbReference>
<sequence>MPLLYTPYPKVLNSFFGPAPPKRPFLIYYASIDPATGQMWCPDCRAVEGTVKDLFDNDDGPTGLIIWVGQRAEWKNPNNQYRKEAGITGVPTIVKLKAGKEVARLVEYEILDKDKLSAFMQDG</sequence>
<organism evidence="3 4">
    <name type="scientific">Calocera viscosa (strain TUFC12733)</name>
    <dbReference type="NCBI Taxonomy" id="1330018"/>
    <lineage>
        <taxon>Eukaryota</taxon>
        <taxon>Fungi</taxon>
        <taxon>Dikarya</taxon>
        <taxon>Basidiomycota</taxon>
        <taxon>Agaricomycotina</taxon>
        <taxon>Dacrymycetes</taxon>
        <taxon>Dacrymycetales</taxon>
        <taxon>Dacrymycetaceae</taxon>
        <taxon>Calocera</taxon>
    </lineage>
</organism>
<accession>A0A167M6T2</accession>
<protein>
    <submittedName>
        <fullName evidence="3">Thioredoxin-like protein</fullName>
    </submittedName>
</protein>
<dbReference type="EMBL" id="KV417284">
    <property type="protein sequence ID" value="KZO96396.1"/>
    <property type="molecule type" value="Genomic_DNA"/>
</dbReference>
<name>A0A167M6T2_CALVF</name>
<reference evidence="3 4" key="1">
    <citation type="journal article" date="2016" name="Mol. Biol. Evol.">
        <title>Comparative Genomics of Early-Diverging Mushroom-Forming Fungi Provides Insights into the Origins of Lignocellulose Decay Capabilities.</title>
        <authorList>
            <person name="Nagy L.G."/>
            <person name="Riley R."/>
            <person name="Tritt A."/>
            <person name="Adam C."/>
            <person name="Daum C."/>
            <person name="Floudas D."/>
            <person name="Sun H."/>
            <person name="Yadav J.S."/>
            <person name="Pangilinan J."/>
            <person name="Larsson K.H."/>
            <person name="Matsuura K."/>
            <person name="Barry K."/>
            <person name="Labutti K."/>
            <person name="Kuo R."/>
            <person name="Ohm R.A."/>
            <person name="Bhattacharya S.S."/>
            <person name="Shirouzu T."/>
            <person name="Yoshinaga Y."/>
            <person name="Martin F.M."/>
            <person name="Grigoriev I.V."/>
            <person name="Hibbett D.S."/>
        </authorList>
    </citation>
    <scope>NUCLEOTIDE SEQUENCE [LARGE SCALE GENOMIC DNA]</scope>
    <source>
        <strain evidence="3 4">TUFC12733</strain>
    </source>
</reference>
<keyword evidence="4" id="KW-1185">Reference proteome</keyword>
<dbReference type="Pfam" id="PF06110">
    <property type="entry name" value="TXD17-like_Trx"/>
    <property type="match status" value="1"/>
</dbReference>
<dbReference type="Proteomes" id="UP000076738">
    <property type="component" value="Unassembled WGS sequence"/>
</dbReference>
<evidence type="ECO:0000313" key="4">
    <source>
        <dbReference type="Proteomes" id="UP000076738"/>
    </source>
</evidence>
<dbReference type="InterPro" id="IPR036249">
    <property type="entry name" value="Thioredoxin-like_sf"/>
</dbReference>
<evidence type="ECO:0000256" key="1">
    <source>
        <dbReference type="ARBA" id="ARBA00008987"/>
    </source>
</evidence>
<dbReference type="InterPro" id="IPR045108">
    <property type="entry name" value="TXNDC17-like"/>
</dbReference>
<dbReference type="STRING" id="1330018.A0A167M6T2"/>
<gene>
    <name evidence="3" type="ORF">CALVIDRAFT_537171</name>
</gene>
<proteinExistence type="inferred from homology"/>
<evidence type="ECO:0000313" key="3">
    <source>
        <dbReference type="EMBL" id="KZO96396.1"/>
    </source>
</evidence>
<dbReference type="Gene3D" id="3.40.30.10">
    <property type="entry name" value="Glutaredoxin"/>
    <property type="match status" value="1"/>
</dbReference>
<dbReference type="AlphaFoldDB" id="A0A167M6T2"/>